<dbReference type="PATRIC" id="fig|465820.4.peg.2968"/>
<dbReference type="Proteomes" id="UP000072763">
    <property type="component" value="Unassembled WGS sequence"/>
</dbReference>
<name>A0A147DN59_9MICO</name>
<dbReference type="AlphaFoldDB" id="A0A147DN59"/>
<comment type="caution">
    <text evidence="1">The sequence shown here is derived from an EMBL/GenBank/DDBJ whole genome shotgun (WGS) entry which is preliminary data.</text>
</comment>
<gene>
    <name evidence="1" type="ORF">NS359_13220</name>
</gene>
<proteinExistence type="predicted"/>
<dbReference type="RefSeq" id="WP_058750412.1">
    <property type="nucleotide sequence ID" value="NZ_LDRC01000074.1"/>
</dbReference>
<dbReference type="EMBL" id="LDRC01000074">
    <property type="protein sequence ID" value="KTR50796.1"/>
    <property type="molecule type" value="Genomic_DNA"/>
</dbReference>
<protein>
    <submittedName>
        <fullName evidence="1">Spermidine/putrescine ABC transporter substrate-binding protein</fullName>
    </submittedName>
</protein>
<reference evidence="1 2" key="1">
    <citation type="journal article" date="2016" name="Front. Microbiol.">
        <title>Genomic Resource of Rice Seed Associated Bacteria.</title>
        <authorList>
            <person name="Midha S."/>
            <person name="Bansal K."/>
            <person name="Sharma S."/>
            <person name="Kumar N."/>
            <person name="Patil P.P."/>
            <person name="Chaudhry V."/>
            <person name="Patil P.B."/>
        </authorList>
    </citation>
    <scope>NUCLEOTIDE SEQUENCE [LARGE SCALE GENOMIC DNA]</scope>
    <source>
        <strain evidence="1 2">NS359</strain>
    </source>
</reference>
<evidence type="ECO:0000313" key="2">
    <source>
        <dbReference type="Proteomes" id="UP000072763"/>
    </source>
</evidence>
<organism evidence="1 2">
    <name type="scientific">Curtobacterium oceanosedimentum</name>
    <dbReference type="NCBI Taxonomy" id="465820"/>
    <lineage>
        <taxon>Bacteria</taxon>
        <taxon>Bacillati</taxon>
        <taxon>Actinomycetota</taxon>
        <taxon>Actinomycetes</taxon>
        <taxon>Micrococcales</taxon>
        <taxon>Microbacteriaceae</taxon>
        <taxon>Curtobacterium</taxon>
    </lineage>
</organism>
<accession>A0A147DN59</accession>
<sequence>MDGIDGRVRSAVDVWLRWLPRWQIGTARPRTRICRKCTGSPIASAAGFGPDVPHAVQHALIGRISTIVEDAVDEYTAKNLPLLQRELERAAARKRHAGYQPTEGLSPEFQGLDVDPEPSPGEPFLFTLDEMTGTGAGEQTPREPLSDEAKAALRHEIALSDECARATGTAVCLALVEHRPRIAEAVERLVEPQIAALVSDMFRGFDGPEEPGRPGLF</sequence>
<evidence type="ECO:0000313" key="1">
    <source>
        <dbReference type="EMBL" id="KTR50796.1"/>
    </source>
</evidence>
<dbReference type="OrthoDB" id="4988283at2"/>